<evidence type="ECO:0000313" key="8">
    <source>
        <dbReference type="Proteomes" id="UP000269793"/>
    </source>
</evidence>
<feature type="compositionally biased region" description="Acidic residues" evidence="5">
    <location>
        <begin position="223"/>
        <end position="232"/>
    </location>
</feature>
<dbReference type="Pfam" id="PF20826">
    <property type="entry name" value="PHD_5"/>
    <property type="match status" value="1"/>
</dbReference>
<dbReference type="PANTHER" id="PTHR47793">
    <property type="entry name" value="HISTONE DEACETYLASE COMPLEX SUBUNIT CTI6"/>
    <property type="match status" value="1"/>
</dbReference>
<evidence type="ECO:0000256" key="5">
    <source>
        <dbReference type="SAM" id="MobiDB-lite"/>
    </source>
</evidence>
<dbReference type="PROSITE" id="PS01359">
    <property type="entry name" value="ZF_PHD_1"/>
    <property type="match status" value="1"/>
</dbReference>
<reference evidence="7 8" key="1">
    <citation type="submission" date="2018-10" db="EMBL/GenBank/DDBJ databases">
        <title>Complete genome sequence of Malassezia restricta CBS 7877.</title>
        <authorList>
            <person name="Morand S.C."/>
            <person name="Bertignac M."/>
            <person name="Iltis A."/>
            <person name="Kolder I."/>
            <person name="Pirovano W."/>
            <person name="Jourdain R."/>
            <person name="Clavaud C."/>
        </authorList>
    </citation>
    <scope>NUCLEOTIDE SEQUENCE [LARGE SCALE GENOMIC DNA]</scope>
    <source>
        <strain evidence="7 8">CBS 7877</strain>
    </source>
</reference>
<dbReference type="STRING" id="425264.A0A3G2S381"/>
<keyword evidence="2 4" id="KW-0863">Zinc-finger</keyword>
<dbReference type="AlphaFoldDB" id="A0A3G2S381"/>
<evidence type="ECO:0000256" key="2">
    <source>
        <dbReference type="ARBA" id="ARBA00022771"/>
    </source>
</evidence>
<dbReference type="VEuPathDB" id="FungiDB:DNF11_1571"/>
<organism evidence="7 8">
    <name type="scientific">Malassezia restricta (strain ATCC 96810 / NBRC 103918 / CBS 7877)</name>
    <name type="common">Seborrheic dermatitis infection agent</name>
    <dbReference type="NCBI Taxonomy" id="425264"/>
    <lineage>
        <taxon>Eukaryota</taxon>
        <taxon>Fungi</taxon>
        <taxon>Dikarya</taxon>
        <taxon>Basidiomycota</taxon>
        <taxon>Ustilaginomycotina</taxon>
        <taxon>Malasseziomycetes</taxon>
        <taxon>Malasseziales</taxon>
        <taxon>Malasseziaceae</taxon>
        <taxon>Malassezia</taxon>
    </lineage>
</organism>
<keyword evidence="3" id="KW-0862">Zinc</keyword>
<evidence type="ECO:0000259" key="6">
    <source>
        <dbReference type="PROSITE" id="PS50016"/>
    </source>
</evidence>
<feature type="compositionally biased region" description="Polar residues" evidence="5">
    <location>
        <begin position="331"/>
        <end position="341"/>
    </location>
</feature>
<evidence type="ECO:0000256" key="3">
    <source>
        <dbReference type="ARBA" id="ARBA00022833"/>
    </source>
</evidence>
<gene>
    <name evidence="7" type="primary">CTI6</name>
    <name evidence="7" type="ORF">DNF11_1571</name>
</gene>
<dbReference type="SMART" id="SM00249">
    <property type="entry name" value="PHD"/>
    <property type="match status" value="1"/>
</dbReference>
<dbReference type="InterPro" id="IPR019786">
    <property type="entry name" value="Zinc_finger_PHD-type_CS"/>
</dbReference>
<dbReference type="PANTHER" id="PTHR47793:SF1">
    <property type="entry name" value="HISTONE DEACETYLASE COMPLEX SUBUNIT CTI6"/>
    <property type="match status" value="1"/>
</dbReference>
<dbReference type="Gene3D" id="3.30.40.10">
    <property type="entry name" value="Zinc/RING finger domain, C3HC4 (zinc finger)"/>
    <property type="match status" value="1"/>
</dbReference>
<dbReference type="InterPro" id="IPR013083">
    <property type="entry name" value="Znf_RING/FYVE/PHD"/>
</dbReference>
<name>A0A3G2S381_MALR7</name>
<dbReference type="InterPro" id="IPR011011">
    <property type="entry name" value="Znf_FYVE_PHD"/>
</dbReference>
<keyword evidence="1" id="KW-0479">Metal-binding</keyword>
<evidence type="ECO:0000256" key="4">
    <source>
        <dbReference type="PROSITE-ProRule" id="PRU00146"/>
    </source>
</evidence>
<sequence>MGDDEKHVEQAALEHEDLDDKSETERTPTRRSRRMHAQDEQEDMEAVVDAPPPPSPTAPHMDGTESGDEGVTRCVCGSPDENLGLMIQCETCKSWQHCACMGMHTEEDCPDVYYCEQCRPENHIELLRSLGFLSAKIQRRGTSRQSGRPMFSRESAQALREARDAIREMAIENAARLRGHAPSKPAATPRSASESRAMPKRRTMNSRDFGEDGWEPIPPELLREDENDDHDQDDALDRKRKRFSDEANEHVALDKRRRTEQRRSAQPPDETHRETPQPEARLPRKSKETEKPKHANQYTYRHKQDEDTQPAPAPPSLARSREGRRPGRAQDSASRSGTPQPDASHRATAHHTLPEHLSHLAYLLPPALEDEEPRAPMQPPRPGLPPPFECVTPIDTSIKIRFPQKRMTMGEMRKRVRVTGEYMTRIQLEAVDREKRVAFLRSVVSGDKPPTDELPLSMQLADQLSRDLAAFQRRFGMQGTLGSRTDDVASDA</sequence>
<dbReference type="Proteomes" id="UP000269793">
    <property type="component" value="Chromosome III"/>
</dbReference>
<dbReference type="EMBL" id="CP033150">
    <property type="protein sequence ID" value="AYO42521.1"/>
    <property type="molecule type" value="Genomic_DNA"/>
</dbReference>
<feature type="region of interest" description="Disordered" evidence="5">
    <location>
        <begin position="1"/>
        <end position="69"/>
    </location>
</feature>
<dbReference type="InterPro" id="IPR001965">
    <property type="entry name" value="Znf_PHD"/>
</dbReference>
<dbReference type="SUPFAM" id="SSF57903">
    <property type="entry name" value="FYVE/PHD zinc finger"/>
    <property type="match status" value="1"/>
</dbReference>
<feature type="compositionally biased region" description="Basic and acidic residues" evidence="5">
    <location>
        <begin position="1"/>
        <end position="15"/>
    </location>
</feature>
<feature type="domain" description="PHD-type" evidence="6">
    <location>
        <begin position="71"/>
        <end position="121"/>
    </location>
</feature>
<evidence type="ECO:0000313" key="7">
    <source>
        <dbReference type="EMBL" id="AYO42521.1"/>
    </source>
</evidence>
<keyword evidence="8" id="KW-1185">Reference proteome</keyword>
<dbReference type="OrthoDB" id="79252at2759"/>
<feature type="region of interest" description="Disordered" evidence="5">
    <location>
        <begin position="174"/>
        <end position="348"/>
    </location>
</feature>
<protein>
    <submittedName>
        <fullName evidence="7">Histone deacetylase complex subunit CTI6</fullName>
    </submittedName>
</protein>
<dbReference type="InterPro" id="IPR053051">
    <property type="entry name" value="HDAC_complex_subunit"/>
</dbReference>
<feature type="compositionally biased region" description="Basic and acidic residues" evidence="5">
    <location>
        <begin position="233"/>
        <end position="254"/>
    </location>
</feature>
<accession>A0A3G2S381</accession>
<dbReference type="GO" id="GO:0008270">
    <property type="term" value="F:zinc ion binding"/>
    <property type="evidence" value="ECO:0007669"/>
    <property type="project" value="UniProtKB-KW"/>
</dbReference>
<feature type="compositionally biased region" description="Basic and acidic residues" evidence="5">
    <location>
        <begin position="269"/>
        <end position="293"/>
    </location>
</feature>
<dbReference type="InterPro" id="IPR019787">
    <property type="entry name" value="Znf_PHD-finger"/>
</dbReference>
<dbReference type="PROSITE" id="PS50016">
    <property type="entry name" value="ZF_PHD_2"/>
    <property type="match status" value="1"/>
</dbReference>
<proteinExistence type="predicted"/>
<evidence type="ECO:0000256" key="1">
    <source>
        <dbReference type="ARBA" id="ARBA00022723"/>
    </source>
</evidence>